<dbReference type="InterPro" id="IPR011013">
    <property type="entry name" value="Gal_mutarotase_sf_dom"/>
</dbReference>
<dbReference type="GO" id="GO:0005975">
    <property type="term" value="P:carbohydrate metabolic process"/>
    <property type="evidence" value="ECO:0007669"/>
    <property type="project" value="InterPro"/>
</dbReference>
<proteinExistence type="predicted"/>
<organism evidence="1 2">
    <name type="scientific">Candidatus Sysuiplasma superficiale</name>
    <dbReference type="NCBI Taxonomy" id="2823368"/>
    <lineage>
        <taxon>Archaea</taxon>
        <taxon>Methanobacteriati</taxon>
        <taxon>Thermoplasmatota</taxon>
        <taxon>Thermoplasmata</taxon>
        <taxon>Candidatus Sysuiplasmatales</taxon>
        <taxon>Candidatus Sysuiplasmataceae</taxon>
        <taxon>Candidatus Sysuiplasma</taxon>
    </lineage>
</organism>
<dbReference type="EMBL" id="JAHEAC010000014">
    <property type="protein sequence ID" value="MBX8643648.1"/>
    <property type="molecule type" value="Genomic_DNA"/>
</dbReference>
<dbReference type="GO" id="GO:0030246">
    <property type="term" value="F:carbohydrate binding"/>
    <property type="evidence" value="ECO:0007669"/>
    <property type="project" value="InterPro"/>
</dbReference>
<dbReference type="SUPFAM" id="SSF74650">
    <property type="entry name" value="Galactose mutarotase-like"/>
    <property type="match status" value="1"/>
</dbReference>
<dbReference type="InterPro" id="IPR014718">
    <property type="entry name" value="GH-type_carb-bd"/>
</dbReference>
<dbReference type="AlphaFoldDB" id="A0A8J7YMR6"/>
<dbReference type="Gene3D" id="2.70.98.10">
    <property type="match status" value="1"/>
</dbReference>
<dbReference type="CDD" id="cd01081">
    <property type="entry name" value="Aldose_epim"/>
    <property type="match status" value="1"/>
</dbReference>
<reference evidence="1" key="1">
    <citation type="submission" date="2021-05" db="EMBL/GenBank/DDBJ databases">
        <title>Genomic insights into ecological role and evolution of a novel Thermoplasmata order Candidatus Sysuiplasmatales.</title>
        <authorList>
            <person name="Yuan Y."/>
        </authorList>
    </citation>
    <scope>NUCLEOTIDE SEQUENCE</scope>
    <source>
        <strain evidence="1">TUT19-bin139</strain>
    </source>
</reference>
<dbReference type="Pfam" id="PF01263">
    <property type="entry name" value="Aldose_epim"/>
    <property type="match status" value="1"/>
</dbReference>
<dbReference type="Proteomes" id="UP000750197">
    <property type="component" value="Unassembled WGS sequence"/>
</dbReference>
<gene>
    <name evidence="1" type="ORF">KIY12_02825</name>
</gene>
<feature type="non-terminal residue" evidence="1">
    <location>
        <position position="1"/>
    </location>
</feature>
<comment type="caution">
    <text evidence="1">The sequence shown here is derived from an EMBL/GenBank/DDBJ whole genome shotgun (WGS) entry which is preliminary data.</text>
</comment>
<protein>
    <submittedName>
        <fullName evidence="1">Aldose 1-epimerase</fullName>
    </submittedName>
</protein>
<evidence type="ECO:0000313" key="2">
    <source>
        <dbReference type="Proteomes" id="UP000750197"/>
    </source>
</evidence>
<sequence>KITMRIGERRFEVAYEITNTGAQRAPVVIGSHPYFLTGERWRLIHSSEIERLNTDSEGIPDGTLQRVDYNHLRDMSGMTFDECYSGGGLISLVSDETVIRIQRNGMNFFVLYNGRYCSGSSVAVEPMTGAPDAFNNRIGLNILEPGQSMECSFLIEVGDSGEQT</sequence>
<accession>A0A8J7YMR6</accession>
<evidence type="ECO:0000313" key="1">
    <source>
        <dbReference type="EMBL" id="MBX8643648.1"/>
    </source>
</evidence>
<name>A0A8J7YMR6_9ARCH</name>
<dbReference type="InterPro" id="IPR008183">
    <property type="entry name" value="Aldose_1/G6P_1-epimerase"/>
</dbReference>
<dbReference type="GO" id="GO:0016853">
    <property type="term" value="F:isomerase activity"/>
    <property type="evidence" value="ECO:0007669"/>
    <property type="project" value="InterPro"/>
</dbReference>